<dbReference type="InterPro" id="IPR051028">
    <property type="entry name" value="Mito_Solute_Carrier"/>
</dbReference>
<evidence type="ECO:0000256" key="11">
    <source>
        <dbReference type="RuleBase" id="RU000488"/>
    </source>
</evidence>
<feature type="transmembrane region" description="Helical" evidence="12">
    <location>
        <begin position="306"/>
        <end position="327"/>
    </location>
</feature>
<dbReference type="InterPro" id="IPR002067">
    <property type="entry name" value="MCP"/>
</dbReference>
<sequence>MSTNSAPLMTSATAVQINAMESTKSVENTGPKNLVSLWEKILFSGISGAIATTCIYPLDITKTKLQAQKSGSNTLKYKGPLDCAIKIIQSEGWQGMFRGWPPNVILVMPEKALKITANDWLRSLLWKGPADKMPAGRQICAGGLAGFIQVIVTNPMELLKIQGVTMKDKFSRGEISRIKPYAELSRDLGFSGLYTGVVSTWMRDVPFSFIYFPLYAEAFQRLKKKYSNNNLTMLAFAAGTVAGTCAAGLTTPLDVIKTRVQSNAGLGTRIAYTSPLHFFKVEFSRVARTSAKILSEEGAGAFFKGIVPRVLIISPLFGITMTCYETFVRRFSSKNKKISQP</sequence>
<comment type="subcellular location">
    <subcellularLocation>
        <location evidence="1">Mitochondrion inner membrane</location>
        <topology evidence="1">Multi-pass membrane protein</topology>
    </subcellularLocation>
</comment>
<comment type="similarity">
    <text evidence="2 11">Belongs to the mitochondrial carrier (TC 2.A.29) family.</text>
</comment>
<gene>
    <name evidence="13" type="ORF">TOLI1172_LOCUS9538</name>
</gene>
<keyword evidence="3 11" id="KW-0813">Transport</keyword>
<keyword evidence="8" id="KW-0496">Mitochondrion</keyword>
<evidence type="ECO:0000256" key="8">
    <source>
        <dbReference type="ARBA" id="ARBA00023128"/>
    </source>
</evidence>
<evidence type="ECO:0008006" key="14">
    <source>
        <dbReference type="Google" id="ProtNLM"/>
    </source>
</evidence>
<dbReference type="Pfam" id="PF00153">
    <property type="entry name" value="Mito_carr"/>
    <property type="match status" value="3"/>
</dbReference>
<reference evidence="13" key="1">
    <citation type="submission" date="2021-01" db="EMBL/GenBank/DDBJ databases">
        <authorList>
            <person name="Corre E."/>
            <person name="Pelletier E."/>
            <person name="Niang G."/>
            <person name="Scheremetjew M."/>
            <person name="Finn R."/>
            <person name="Kale V."/>
            <person name="Holt S."/>
            <person name="Cochrane G."/>
            <person name="Meng A."/>
            <person name="Brown T."/>
            <person name="Cohen L."/>
        </authorList>
    </citation>
    <scope>NUCLEOTIDE SEQUENCE</scope>
    <source>
        <strain evidence="13">CCMP3278</strain>
    </source>
</reference>
<dbReference type="SUPFAM" id="SSF103506">
    <property type="entry name" value="Mitochondrial carrier"/>
    <property type="match status" value="1"/>
</dbReference>
<organism evidence="13">
    <name type="scientific">Timspurckia oligopyrenoides</name>
    <dbReference type="NCBI Taxonomy" id="708627"/>
    <lineage>
        <taxon>Eukaryota</taxon>
        <taxon>Rhodophyta</taxon>
        <taxon>Bangiophyceae</taxon>
        <taxon>Porphyridiales</taxon>
        <taxon>Porphyridiaceae</taxon>
        <taxon>Timspurckia</taxon>
    </lineage>
</organism>
<dbReference type="InterPro" id="IPR023395">
    <property type="entry name" value="MCP_dom_sf"/>
</dbReference>
<feature type="transmembrane region" description="Helical" evidence="12">
    <location>
        <begin position="231"/>
        <end position="249"/>
    </location>
</feature>
<dbReference type="PROSITE" id="PS50920">
    <property type="entry name" value="SOLCAR"/>
    <property type="match status" value="3"/>
</dbReference>
<evidence type="ECO:0000256" key="1">
    <source>
        <dbReference type="ARBA" id="ARBA00004448"/>
    </source>
</evidence>
<keyword evidence="9 10" id="KW-0472">Membrane</keyword>
<evidence type="ECO:0000256" key="4">
    <source>
        <dbReference type="ARBA" id="ARBA00022692"/>
    </source>
</evidence>
<evidence type="ECO:0000313" key="13">
    <source>
        <dbReference type="EMBL" id="CAD8825139.1"/>
    </source>
</evidence>
<evidence type="ECO:0000256" key="6">
    <source>
        <dbReference type="ARBA" id="ARBA00022792"/>
    </source>
</evidence>
<feature type="repeat" description="Solcar" evidence="10">
    <location>
        <begin position="39"/>
        <end position="124"/>
    </location>
</feature>
<dbReference type="GO" id="GO:0015183">
    <property type="term" value="F:L-aspartate transmembrane transporter activity"/>
    <property type="evidence" value="ECO:0007669"/>
    <property type="project" value="TreeGrafter"/>
</dbReference>
<dbReference type="AlphaFoldDB" id="A0A7S1EUB8"/>
<dbReference type="PANTHER" id="PTHR45678:SF5">
    <property type="entry name" value="AT03939P-RELATED"/>
    <property type="match status" value="1"/>
</dbReference>
<keyword evidence="7 12" id="KW-1133">Transmembrane helix</keyword>
<evidence type="ECO:0000256" key="7">
    <source>
        <dbReference type="ARBA" id="ARBA00022989"/>
    </source>
</evidence>
<evidence type="ECO:0000256" key="2">
    <source>
        <dbReference type="ARBA" id="ARBA00006375"/>
    </source>
</evidence>
<dbReference type="Gene3D" id="1.50.40.10">
    <property type="entry name" value="Mitochondrial carrier domain"/>
    <property type="match status" value="2"/>
</dbReference>
<keyword evidence="4 10" id="KW-0812">Transmembrane</keyword>
<evidence type="ECO:0000256" key="9">
    <source>
        <dbReference type="ARBA" id="ARBA00023136"/>
    </source>
</evidence>
<accession>A0A7S1EUB8</accession>
<dbReference type="PRINTS" id="PR00926">
    <property type="entry name" value="MITOCARRIER"/>
</dbReference>
<protein>
    <recommendedName>
        <fullName evidence="14">Mitochondrial carrier protein</fullName>
    </recommendedName>
</protein>
<dbReference type="PANTHER" id="PTHR45678">
    <property type="entry name" value="MITOCHONDRIAL 2-OXODICARBOXYLATE CARRIER 1-RELATED"/>
    <property type="match status" value="1"/>
</dbReference>
<dbReference type="GO" id="GO:0043490">
    <property type="term" value="P:malate-aspartate shuttle"/>
    <property type="evidence" value="ECO:0007669"/>
    <property type="project" value="TreeGrafter"/>
</dbReference>
<feature type="repeat" description="Solcar" evidence="10">
    <location>
        <begin position="230"/>
        <end position="330"/>
    </location>
</feature>
<evidence type="ECO:0000256" key="3">
    <source>
        <dbReference type="ARBA" id="ARBA00022448"/>
    </source>
</evidence>
<dbReference type="GO" id="GO:0005313">
    <property type="term" value="F:L-glutamate transmembrane transporter activity"/>
    <property type="evidence" value="ECO:0007669"/>
    <property type="project" value="TreeGrafter"/>
</dbReference>
<keyword evidence="6" id="KW-0999">Mitochondrion inner membrane</keyword>
<evidence type="ECO:0000256" key="10">
    <source>
        <dbReference type="PROSITE-ProRule" id="PRU00282"/>
    </source>
</evidence>
<dbReference type="InterPro" id="IPR018108">
    <property type="entry name" value="MCP_transmembrane"/>
</dbReference>
<proteinExistence type="inferred from homology"/>
<evidence type="ECO:0000256" key="12">
    <source>
        <dbReference type="SAM" id="Phobius"/>
    </source>
</evidence>
<feature type="repeat" description="Solcar" evidence="10">
    <location>
        <begin position="133"/>
        <end position="221"/>
    </location>
</feature>
<dbReference type="GO" id="GO:0005743">
    <property type="term" value="C:mitochondrial inner membrane"/>
    <property type="evidence" value="ECO:0007669"/>
    <property type="project" value="UniProtKB-SubCell"/>
</dbReference>
<name>A0A7S1EUB8_9RHOD</name>
<dbReference type="EMBL" id="HBFP01013193">
    <property type="protein sequence ID" value="CAD8825139.1"/>
    <property type="molecule type" value="Transcribed_RNA"/>
</dbReference>
<evidence type="ECO:0000256" key="5">
    <source>
        <dbReference type="ARBA" id="ARBA00022737"/>
    </source>
</evidence>
<keyword evidence="5" id="KW-0677">Repeat</keyword>